<dbReference type="PANTHER" id="PTHR32120">
    <property type="entry name" value="SMALL RIBOSOMAL SUBUNIT BIOGENESIS GTPASE RSGA"/>
    <property type="match status" value="1"/>
</dbReference>
<dbReference type="GO" id="GO:0019843">
    <property type="term" value="F:rRNA binding"/>
    <property type="evidence" value="ECO:0007669"/>
    <property type="project" value="UniProtKB-KW"/>
</dbReference>
<evidence type="ECO:0000256" key="2">
    <source>
        <dbReference type="ARBA" id="ARBA00022517"/>
    </source>
</evidence>
<evidence type="ECO:0000256" key="6">
    <source>
        <dbReference type="ARBA" id="ARBA00022801"/>
    </source>
</evidence>
<dbReference type="EMBL" id="JAOSHN010000002">
    <property type="protein sequence ID" value="MCU7377814.1"/>
    <property type="molecule type" value="Genomic_DNA"/>
</dbReference>
<comment type="caution">
    <text evidence="13">The sequence shown here is derived from an EMBL/GenBank/DDBJ whole genome shotgun (WGS) entry which is preliminary data.</text>
</comment>
<comment type="subunit">
    <text evidence="10">Monomer. Associates with 30S ribosomal subunit, binds 16S rRNA.</text>
</comment>
<keyword evidence="9 10" id="KW-0342">GTP-binding</keyword>
<dbReference type="AlphaFoldDB" id="A0A9J6QV58"/>
<dbReference type="HAMAP" id="MF_01820">
    <property type="entry name" value="GTPase_RsgA"/>
    <property type="match status" value="1"/>
</dbReference>
<evidence type="ECO:0000256" key="10">
    <source>
        <dbReference type="HAMAP-Rule" id="MF_01820"/>
    </source>
</evidence>
<dbReference type="GO" id="GO:0046872">
    <property type="term" value="F:metal ion binding"/>
    <property type="evidence" value="ECO:0007669"/>
    <property type="project" value="UniProtKB-KW"/>
</dbReference>
<keyword evidence="6 10" id="KW-0378">Hydrolase</keyword>
<evidence type="ECO:0000256" key="4">
    <source>
        <dbReference type="ARBA" id="ARBA00022730"/>
    </source>
</evidence>
<dbReference type="Gene3D" id="3.40.50.300">
    <property type="entry name" value="P-loop containing nucleotide triphosphate hydrolases"/>
    <property type="match status" value="1"/>
</dbReference>
<dbReference type="Gene3D" id="1.10.40.50">
    <property type="entry name" value="Probable gtpase engc, domain 3"/>
    <property type="match status" value="1"/>
</dbReference>
<comment type="subcellular location">
    <subcellularLocation>
        <location evidence="10">Cytoplasm</location>
    </subcellularLocation>
</comment>
<dbReference type="PANTHER" id="PTHR32120:SF10">
    <property type="entry name" value="SMALL RIBOSOMAL SUBUNIT BIOGENESIS GTPASE RSGA"/>
    <property type="match status" value="1"/>
</dbReference>
<feature type="binding site" evidence="10">
    <location>
        <position position="284"/>
    </location>
    <ligand>
        <name>Zn(2+)</name>
        <dbReference type="ChEBI" id="CHEBI:29105"/>
    </ligand>
</feature>
<evidence type="ECO:0000256" key="7">
    <source>
        <dbReference type="ARBA" id="ARBA00022833"/>
    </source>
</evidence>
<dbReference type="InterPro" id="IPR030378">
    <property type="entry name" value="G_CP_dom"/>
</dbReference>
<keyword evidence="1 10" id="KW-0963">Cytoplasm</keyword>
<evidence type="ECO:0000259" key="11">
    <source>
        <dbReference type="PROSITE" id="PS50936"/>
    </source>
</evidence>
<comment type="function">
    <text evidence="10">One of several proteins that assist in the late maturation steps of the functional core of the 30S ribosomal subunit. Helps release RbfA from mature subunits. May play a role in the assembly of ribosomal proteins into the subunit. Circularly permuted GTPase that catalyzes slow GTP hydrolysis, GTPase activity is stimulated by the 30S ribosomal subunit.</text>
</comment>
<keyword evidence="5 10" id="KW-0547">Nucleotide-binding</keyword>
<dbReference type="NCBIfam" id="TIGR00157">
    <property type="entry name" value="ribosome small subunit-dependent GTPase A"/>
    <property type="match status" value="1"/>
</dbReference>
<feature type="binding site" evidence="10">
    <location>
        <begin position="198"/>
        <end position="206"/>
    </location>
    <ligand>
        <name>GTP</name>
        <dbReference type="ChEBI" id="CHEBI:37565"/>
    </ligand>
</feature>
<dbReference type="EC" id="3.6.1.-" evidence="10"/>
<dbReference type="PROSITE" id="PS51721">
    <property type="entry name" value="G_CP"/>
    <property type="match status" value="1"/>
</dbReference>
<feature type="binding site" evidence="10">
    <location>
        <position position="277"/>
    </location>
    <ligand>
        <name>Zn(2+)</name>
        <dbReference type="ChEBI" id="CHEBI:29105"/>
    </ligand>
</feature>
<evidence type="ECO:0000256" key="8">
    <source>
        <dbReference type="ARBA" id="ARBA00022884"/>
    </source>
</evidence>
<evidence type="ECO:0000256" key="5">
    <source>
        <dbReference type="ARBA" id="ARBA00022741"/>
    </source>
</evidence>
<evidence type="ECO:0000313" key="13">
    <source>
        <dbReference type="EMBL" id="MCU7377814.1"/>
    </source>
</evidence>
<keyword evidence="7 10" id="KW-0862">Zinc</keyword>
<dbReference type="SUPFAM" id="SSF52540">
    <property type="entry name" value="P-loop containing nucleoside triphosphate hydrolases"/>
    <property type="match status" value="1"/>
</dbReference>
<dbReference type="PROSITE" id="PS50936">
    <property type="entry name" value="ENGC_GTPASE"/>
    <property type="match status" value="1"/>
</dbReference>
<keyword evidence="14" id="KW-1185">Reference proteome</keyword>
<proteinExistence type="inferred from homology"/>
<dbReference type="CDD" id="cd01854">
    <property type="entry name" value="YjeQ_EngC"/>
    <property type="match status" value="1"/>
</dbReference>
<gene>
    <name evidence="10 13" type="primary">rsgA</name>
    <name evidence="13" type="ORF">OBO34_05515</name>
</gene>
<sequence length="353" mass="38858">MAEYGAAPRFLDQAALYPELTLARVISQYRELYGLIGPCGEMLAQTSGKFRYDRSCTADFPAVGDFVMVDRRDDHQGYGIIHHILSRKSVLTRSAAGSSGQSQIIAANIDTVFICMSLNQDYNLNRLERYLSIASGSGASSVILLTKADLCADQKTILREVKAAAFDADILAVSSQDPDSWQQLSAYLRPGITTAFIGSSGVGKSTLINRLAGQELLTTSEIRSGDGKGRHTSTRRELLLLPQGGMVIDTPGMRELGIDTASLSLPFADIEALSRHCRFRDCSHTREPGCAVRQALAEGSLDRRHFENYCKLKRESAYDGLSSKEIETKKLNIMFEEVGGMKKARDFAKKKRR</sequence>
<evidence type="ECO:0000256" key="9">
    <source>
        <dbReference type="ARBA" id="ARBA00023134"/>
    </source>
</evidence>
<feature type="binding site" evidence="10">
    <location>
        <position position="282"/>
    </location>
    <ligand>
        <name>Zn(2+)</name>
        <dbReference type="ChEBI" id="CHEBI:29105"/>
    </ligand>
</feature>
<feature type="binding site" evidence="10">
    <location>
        <begin position="146"/>
        <end position="149"/>
    </location>
    <ligand>
        <name>GTP</name>
        <dbReference type="ChEBI" id="CHEBI:37565"/>
    </ligand>
</feature>
<accession>A0A9J6QV58</accession>
<evidence type="ECO:0000313" key="14">
    <source>
        <dbReference type="Proteomes" id="UP001065549"/>
    </source>
</evidence>
<feature type="domain" description="CP-type G" evidence="12">
    <location>
        <begin position="98"/>
        <end position="256"/>
    </location>
</feature>
<dbReference type="Pfam" id="PF03193">
    <property type="entry name" value="RsgA_GTPase"/>
    <property type="match status" value="1"/>
</dbReference>
<feature type="domain" description="EngC GTPase" evidence="11">
    <location>
        <begin position="107"/>
        <end position="254"/>
    </location>
</feature>
<evidence type="ECO:0000259" key="12">
    <source>
        <dbReference type="PROSITE" id="PS51721"/>
    </source>
</evidence>
<feature type="binding site" evidence="10">
    <location>
        <position position="290"/>
    </location>
    <ligand>
        <name>Zn(2+)</name>
        <dbReference type="ChEBI" id="CHEBI:29105"/>
    </ligand>
</feature>
<keyword evidence="2 10" id="KW-0690">Ribosome biogenesis</keyword>
<keyword evidence="4 10" id="KW-0699">rRNA-binding</keyword>
<evidence type="ECO:0000256" key="3">
    <source>
        <dbReference type="ARBA" id="ARBA00022723"/>
    </source>
</evidence>
<dbReference type="InterPro" id="IPR004881">
    <property type="entry name" value="Ribosome_biogen_GTPase_RsgA"/>
</dbReference>
<comment type="similarity">
    <text evidence="10">Belongs to the TRAFAC class YlqF/YawG GTPase family. RsgA subfamily.</text>
</comment>
<comment type="cofactor">
    <cofactor evidence="10">
        <name>Zn(2+)</name>
        <dbReference type="ChEBI" id="CHEBI:29105"/>
    </cofactor>
    <text evidence="10">Binds 1 zinc ion per subunit.</text>
</comment>
<dbReference type="GO" id="GO:0003924">
    <property type="term" value="F:GTPase activity"/>
    <property type="evidence" value="ECO:0007669"/>
    <property type="project" value="UniProtKB-UniRule"/>
</dbReference>
<dbReference type="Proteomes" id="UP001065549">
    <property type="component" value="Unassembled WGS sequence"/>
</dbReference>
<dbReference type="InterPro" id="IPR027417">
    <property type="entry name" value="P-loop_NTPase"/>
</dbReference>
<evidence type="ECO:0000256" key="1">
    <source>
        <dbReference type="ARBA" id="ARBA00022490"/>
    </source>
</evidence>
<dbReference type="GO" id="GO:0005737">
    <property type="term" value="C:cytoplasm"/>
    <property type="evidence" value="ECO:0007669"/>
    <property type="project" value="UniProtKB-SubCell"/>
</dbReference>
<keyword evidence="3 10" id="KW-0479">Metal-binding</keyword>
<protein>
    <recommendedName>
        <fullName evidence="10">Small ribosomal subunit biogenesis GTPase RsgA</fullName>
        <ecNumber evidence="10">3.6.1.-</ecNumber>
    </recommendedName>
</protein>
<organism evidence="13 14">
    <name type="scientific">Hominibacterium faecale</name>
    <dbReference type="NCBI Taxonomy" id="2839743"/>
    <lineage>
        <taxon>Bacteria</taxon>
        <taxon>Bacillati</taxon>
        <taxon>Bacillota</taxon>
        <taxon>Clostridia</taxon>
        <taxon>Peptostreptococcales</taxon>
        <taxon>Anaerovoracaceae</taxon>
        <taxon>Hominibacterium</taxon>
    </lineage>
</organism>
<dbReference type="InterPro" id="IPR010914">
    <property type="entry name" value="RsgA_GTPase_dom"/>
</dbReference>
<dbReference type="GO" id="GO:0005525">
    <property type="term" value="F:GTP binding"/>
    <property type="evidence" value="ECO:0007669"/>
    <property type="project" value="UniProtKB-UniRule"/>
</dbReference>
<dbReference type="GO" id="GO:0042274">
    <property type="term" value="P:ribosomal small subunit biogenesis"/>
    <property type="evidence" value="ECO:0007669"/>
    <property type="project" value="UniProtKB-UniRule"/>
</dbReference>
<name>A0A9J6QV58_9FIRM</name>
<reference evidence="13" key="1">
    <citation type="submission" date="2022-09" db="EMBL/GenBank/DDBJ databases">
        <title>Culturomic study of gut microbiota in children with autism spectrum disorder.</title>
        <authorList>
            <person name="Efimov B.A."/>
            <person name="Chaplin A.V."/>
            <person name="Sokolova S.R."/>
            <person name="Pikina A.P."/>
            <person name="Korzhanova M."/>
            <person name="Belova V."/>
            <person name="Korostin D."/>
        </authorList>
    </citation>
    <scope>NUCLEOTIDE SEQUENCE</scope>
    <source>
        <strain evidence="13">ASD5510</strain>
    </source>
</reference>
<keyword evidence="8 10" id="KW-0694">RNA-binding</keyword>